<organism evidence="2 3">
    <name type="scientific">Castilleja foliolosa</name>
    <dbReference type="NCBI Taxonomy" id="1961234"/>
    <lineage>
        <taxon>Eukaryota</taxon>
        <taxon>Viridiplantae</taxon>
        <taxon>Streptophyta</taxon>
        <taxon>Embryophyta</taxon>
        <taxon>Tracheophyta</taxon>
        <taxon>Spermatophyta</taxon>
        <taxon>Magnoliopsida</taxon>
        <taxon>eudicotyledons</taxon>
        <taxon>Gunneridae</taxon>
        <taxon>Pentapetalae</taxon>
        <taxon>asterids</taxon>
        <taxon>lamiids</taxon>
        <taxon>Lamiales</taxon>
        <taxon>Orobanchaceae</taxon>
        <taxon>Pedicularideae</taxon>
        <taxon>Castillejinae</taxon>
        <taxon>Castilleja</taxon>
    </lineage>
</organism>
<dbReference type="InterPro" id="IPR032675">
    <property type="entry name" value="LRR_dom_sf"/>
</dbReference>
<dbReference type="Pfam" id="PF23622">
    <property type="entry name" value="LRR_At1g61320_AtMIF1"/>
    <property type="match status" value="1"/>
</dbReference>
<dbReference type="SUPFAM" id="SSF52047">
    <property type="entry name" value="RNI-like"/>
    <property type="match status" value="1"/>
</dbReference>
<dbReference type="InterPro" id="IPR050232">
    <property type="entry name" value="FBL13/AtMIF1-like"/>
</dbReference>
<dbReference type="Gene3D" id="1.20.1280.50">
    <property type="match status" value="1"/>
</dbReference>
<gene>
    <name evidence="2" type="ORF">CASFOL_035370</name>
</gene>
<dbReference type="PANTHER" id="PTHR31900:SF32">
    <property type="entry name" value="F-BOX_RNI_FBD-LIKE DOMAIN PROTEIN"/>
    <property type="match status" value="1"/>
</dbReference>
<dbReference type="InterPro" id="IPR055357">
    <property type="entry name" value="LRR_At1g61320_AtMIF1"/>
</dbReference>
<dbReference type="SUPFAM" id="SSF81383">
    <property type="entry name" value="F-box domain"/>
    <property type="match status" value="1"/>
</dbReference>
<evidence type="ECO:0000313" key="2">
    <source>
        <dbReference type="EMBL" id="KAL3620458.1"/>
    </source>
</evidence>
<feature type="domain" description="F-box" evidence="1">
    <location>
        <begin position="64"/>
        <end position="119"/>
    </location>
</feature>
<dbReference type="InterPro" id="IPR036047">
    <property type="entry name" value="F-box-like_dom_sf"/>
</dbReference>
<evidence type="ECO:0000313" key="3">
    <source>
        <dbReference type="Proteomes" id="UP001632038"/>
    </source>
</evidence>
<dbReference type="PANTHER" id="PTHR31900">
    <property type="entry name" value="F-BOX/RNI SUPERFAMILY PROTEIN-RELATED"/>
    <property type="match status" value="1"/>
</dbReference>
<dbReference type="Pfam" id="PF00646">
    <property type="entry name" value="F-box"/>
    <property type="match status" value="1"/>
</dbReference>
<name>A0ABD3BSE8_9LAMI</name>
<reference evidence="3" key="1">
    <citation type="journal article" date="2024" name="IScience">
        <title>Strigolactones Initiate the Formation of Haustorium-like Structures in Castilleja.</title>
        <authorList>
            <person name="Buerger M."/>
            <person name="Peterson D."/>
            <person name="Chory J."/>
        </authorList>
    </citation>
    <scope>NUCLEOTIDE SEQUENCE [LARGE SCALE GENOMIC DNA]</scope>
</reference>
<dbReference type="EMBL" id="JAVIJP010000066">
    <property type="protein sequence ID" value="KAL3620458.1"/>
    <property type="molecule type" value="Genomic_DNA"/>
</dbReference>
<dbReference type="Gene3D" id="3.80.10.10">
    <property type="entry name" value="Ribonuclease Inhibitor"/>
    <property type="match status" value="1"/>
</dbReference>
<dbReference type="Proteomes" id="UP001632038">
    <property type="component" value="Unassembled WGS sequence"/>
</dbReference>
<dbReference type="InterPro" id="IPR053781">
    <property type="entry name" value="F-box_AtFBL13-like"/>
</dbReference>
<sequence>MKRYFHDFHLEDKVREGEGNIIIDIYQAQTDGQQTRAQTTHTKGPSLSSVDFEDVNARLGAMSADRLSSLPDDILLHILSFLDSDLKQAAVTSVLSKRWQYLWSELPKLNFSDHSWDDRKLDFGYWVDRTSDFVSWVHRTIILHSGSYLEQFKVNFSYDKRYTFDVNAWVRFAVKNNVKELSLRLHSDIYFYTLPQGLNSSSSLTCLWLQRCILAPQSKIEWPCLTRLTVKDMELDDDVIQEILLGCPVLCRLELRYCWGFKRLDINSESLHELRFDSEVKNNKDLLVISAPCLRYLDVSFSPVAKKLQLINVQSLVTVNIHFTECDNSLEVMNTTLELLEKVQHAEELILGGLFIKVLSELVLHGWRLPQSKHTSLVLETSRDMESIPGILGLLESSPNLKTLLIERDDSYEEPVRAWVPAAKNDLECDLLNLKTVRLLDFADPNHAGEPMLTIARTLLKRATILEMMRISAKGHLKQFASEFTKMSGTLLTYRRSSKRAVVVLRP</sequence>
<comment type="caution">
    <text evidence="2">The sequence shown here is derived from an EMBL/GenBank/DDBJ whole genome shotgun (WGS) entry which is preliminary data.</text>
</comment>
<dbReference type="CDD" id="cd22160">
    <property type="entry name" value="F-box_AtFBL13-like"/>
    <property type="match status" value="1"/>
</dbReference>
<proteinExistence type="predicted"/>
<dbReference type="PROSITE" id="PS50181">
    <property type="entry name" value="FBOX"/>
    <property type="match status" value="1"/>
</dbReference>
<protein>
    <recommendedName>
        <fullName evidence="1">F-box domain-containing protein</fullName>
    </recommendedName>
</protein>
<dbReference type="AlphaFoldDB" id="A0ABD3BSE8"/>
<accession>A0ABD3BSE8</accession>
<dbReference type="InterPro" id="IPR001810">
    <property type="entry name" value="F-box_dom"/>
</dbReference>
<keyword evidence="3" id="KW-1185">Reference proteome</keyword>
<evidence type="ECO:0000259" key="1">
    <source>
        <dbReference type="PROSITE" id="PS50181"/>
    </source>
</evidence>